<keyword evidence="2" id="KW-1185">Reference proteome</keyword>
<accession>A0A914E2U6</accession>
<feature type="region of interest" description="Disordered" evidence="1">
    <location>
        <begin position="1"/>
        <end position="25"/>
    </location>
</feature>
<organism evidence="2 3">
    <name type="scientific">Acrobeloides nanus</name>
    <dbReference type="NCBI Taxonomy" id="290746"/>
    <lineage>
        <taxon>Eukaryota</taxon>
        <taxon>Metazoa</taxon>
        <taxon>Ecdysozoa</taxon>
        <taxon>Nematoda</taxon>
        <taxon>Chromadorea</taxon>
        <taxon>Rhabditida</taxon>
        <taxon>Tylenchina</taxon>
        <taxon>Cephalobomorpha</taxon>
        <taxon>Cephaloboidea</taxon>
        <taxon>Cephalobidae</taxon>
        <taxon>Acrobeloides</taxon>
    </lineage>
</organism>
<reference evidence="3" key="1">
    <citation type="submission" date="2022-11" db="UniProtKB">
        <authorList>
            <consortium name="WormBaseParasite"/>
        </authorList>
    </citation>
    <scope>IDENTIFICATION</scope>
</reference>
<proteinExistence type="predicted"/>
<name>A0A914E2U6_9BILA</name>
<evidence type="ECO:0000256" key="1">
    <source>
        <dbReference type="SAM" id="MobiDB-lite"/>
    </source>
</evidence>
<evidence type="ECO:0000313" key="2">
    <source>
        <dbReference type="Proteomes" id="UP000887540"/>
    </source>
</evidence>
<evidence type="ECO:0000313" key="3">
    <source>
        <dbReference type="WBParaSite" id="ACRNAN_scaffold5053.g30066.t1"/>
    </source>
</evidence>
<sequence length="237" mass="27191">MTSQEAEQSPTTSCYPTPSQPIDIRSPQRNRLAIHFNTAPATTSLVEDMARQRMNLFSKPMRAQENEANMRRNEVNRTYGIQQDRQPFQECPERILEEAIQRMNMLYKYSYADSDKENSQRRQNFESGFMIDGICEVPSGYEELVHEETDTESVGSDCQSNCCCAADYWEMDYESLTPTEFRSVGDIIGYAKVVRAQRQEALGQLNSVMNQFSDAWSTMRKQLEARRAAATAEQNQA</sequence>
<protein>
    <submittedName>
        <fullName evidence="3">Uncharacterized protein</fullName>
    </submittedName>
</protein>
<dbReference type="WBParaSite" id="ACRNAN_scaffold5053.g30066.t1">
    <property type="protein sequence ID" value="ACRNAN_scaffold5053.g30066.t1"/>
    <property type="gene ID" value="ACRNAN_scaffold5053.g30066"/>
</dbReference>
<dbReference type="AlphaFoldDB" id="A0A914E2U6"/>
<dbReference type="Proteomes" id="UP000887540">
    <property type="component" value="Unplaced"/>
</dbReference>
<feature type="compositionally biased region" description="Polar residues" evidence="1">
    <location>
        <begin position="1"/>
        <end position="17"/>
    </location>
</feature>